<proteinExistence type="predicted"/>
<keyword evidence="3" id="KW-1185">Reference proteome</keyword>
<dbReference type="RefSeq" id="WP_143393789.1">
    <property type="nucleotide sequence ID" value="NZ_NIDE01000017.1"/>
</dbReference>
<sequence length="992" mass="110208">MQAPEKWNTWAGLAAQKTVLLAVDTEFERTQTLTVQFAMRLGNRVRVQLYHSPDIPPPPSGCFGTPFTERFSTRVEVLRPKPISADLSPARVVTDLLGLPTAGFLSRYEGDARRPLTPWKAAPAARPDRLPRVNIVMVGHFLRADLLRAFGRNFYTTLLAPLDRPPAVALRDSRVLAFAGTGGAAERFTDPVVEYVNDGNLYELRLGTMDTNCVCGQTKLDDLGRSYVGVSKDGSVADADKARMKTLFCDPARTADVYRYAAQDAVITLLVAEGMAKQHACLYEHFKIPPGDIPPMQGTPGLRVANLVLHHARLTAAGSKSLGADGPAEPAGLNKLKQQARRGSAATLSDGRVSRYGQQTGDTHGGLLQSRTPYQFFHESEGQFRDLDLKSCYPAVIRPMVVYLGRPVVLEPGHATWTLKRAVEYLLKHADGEYAWFVKASGQIEGFENTLVQSTIDGLTNDNYRGRGRDRAARNANVTRMDKKGRDGLRGHVDDRKYTALFTDEVNAGVVTWATWLMIQALPQVARRQYEMLRAETIVFYPRKLAAGTGAEFDELVKKYRKAGHAVDWKQELDLHNMILHTVQDLDEKYVSLRYRVGELTNRLVDLREQSGKDTAEGLLYKTLANTVYGAFASPFLPTSNPVAGNVITSTARALAYAMTQALNAHLVITDGVLYRRDRVPADMYAARLRQSSDYPLLHAADGPFVRADDIPEDDADFTDWYVDHALQFFGVAGRPEYESLFRLHDMSHKKLPDGGSAFDGIFVDGSANYAKLVREEVGGWRVAEMKARGFGRPEKDELKKWLIHVYESDQFIAPPPVVQGGILLSLGDALTRAAHANASHGRRAIVPLGLKQLSFSTYKLIKPSAFVFRNARQRDRMFKDWQRLHQMTECGPELLARRRTFRGSLTDVAKALFELIRGGSERLNGLNIDKLWQPGCVGRLHADEVKKLRQKASSQFSISLVDATRVLPLTGLVVDRKSLASIKEAISRIHG</sequence>
<reference evidence="3" key="1">
    <citation type="submission" date="2017-06" db="EMBL/GenBank/DDBJ databases">
        <title>Genome analysis of Fimbriiglobus ruber SP5, the first member of the order Planctomycetales with confirmed chitinolytic capability.</title>
        <authorList>
            <person name="Ravin N.V."/>
            <person name="Rakitin A.L."/>
            <person name="Ivanova A.A."/>
            <person name="Beletsky A.V."/>
            <person name="Kulichevskaya I.S."/>
            <person name="Mardanov A.V."/>
            <person name="Dedysh S.N."/>
        </authorList>
    </citation>
    <scope>NUCLEOTIDE SEQUENCE [LARGE SCALE GENOMIC DNA]</scope>
    <source>
        <strain evidence="3">SP5</strain>
    </source>
</reference>
<dbReference type="Proteomes" id="UP000214646">
    <property type="component" value="Unassembled WGS sequence"/>
</dbReference>
<feature type="region of interest" description="Disordered" evidence="1">
    <location>
        <begin position="337"/>
        <end position="364"/>
    </location>
</feature>
<protein>
    <recommendedName>
        <fullName evidence="4">DNA-directed DNA polymerase</fullName>
    </recommendedName>
</protein>
<dbReference type="AlphaFoldDB" id="A0A225DEG1"/>
<gene>
    <name evidence="2" type="ORF">FRUB_08299</name>
</gene>
<name>A0A225DEG1_9BACT</name>
<dbReference type="EMBL" id="NIDE01000017">
    <property type="protein sequence ID" value="OWK35736.1"/>
    <property type="molecule type" value="Genomic_DNA"/>
</dbReference>
<evidence type="ECO:0000313" key="3">
    <source>
        <dbReference type="Proteomes" id="UP000214646"/>
    </source>
</evidence>
<evidence type="ECO:0008006" key="4">
    <source>
        <dbReference type="Google" id="ProtNLM"/>
    </source>
</evidence>
<organism evidence="2 3">
    <name type="scientific">Fimbriiglobus ruber</name>
    <dbReference type="NCBI Taxonomy" id="1908690"/>
    <lineage>
        <taxon>Bacteria</taxon>
        <taxon>Pseudomonadati</taxon>
        <taxon>Planctomycetota</taxon>
        <taxon>Planctomycetia</taxon>
        <taxon>Gemmatales</taxon>
        <taxon>Gemmataceae</taxon>
        <taxon>Fimbriiglobus</taxon>
    </lineage>
</organism>
<evidence type="ECO:0000313" key="2">
    <source>
        <dbReference type="EMBL" id="OWK35736.1"/>
    </source>
</evidence>
<dbReference type="OrthoDB" id="499598at2"/>
<accession>A0A225DEG1</accession>
<comment type="caution">
    <text evidence="2">The sequence shown here is derived from an EMBL/GenBank/DDBJ whole genome shotgun (WGS) entry which is preliminary data.</text>
</comment>
<evidence type="ECO:0000256" key="1">
    <source>
        <dbReference type="SAM" id="MobiDB-lite"/>
    </source>
</evidence>